<proteinExistence type="predicted"/>
<feature type="transmembrane region" description="Helical" evidence="1">
    <location>
        <begin position="57"/>
        <end position="81"/>
    </location>
</feature>
<dbReference type="Proteomes" id="UP001300604">
    <property type="component" value="Chromosome"/>
</dbReference>
<keyword evidence="1" id="KW-0812">Transmembrane</keyword>
<protein>
    <submittedName>
        <fullName evidence="2">Uncharacterized protein</fullName>
    </submittedName>
</protein>
<reference evidence="2" key="2">
    <citation type="submission" date="2024-06" db="EMBL/GenBank/DDBJ databases">
        <title>Caproicibacterium argilliputei sp. nov, a novel caproic acid producing anaerobic bacterium isolated from pit mud.</title>
        <authorList>
            <person name="Xia S."/>
        </authorList>
    </citation>
    <scope>NUCLEOTIDE SEQUENCE</scope>
    <source>
        <strain evidence="2">ZCY20-5</strain>
    </source>
</reference>
<evidence type="ECO:0000313" key="3">
    <source>
        <dbReference type="Proteomes" id="UP001300604"/>
    </source>
</evidence>
<dbReference type="EMBL" id="CP135996">
    <property type="protein sequence ID" value="WOC32296.1"/>
    <property type="molecule type" value="Genomic_DNA"/>
</dbReference>
<feature type="transmembrane region" description="Helical" evidence="1">
    <location>
        <begin position="17"/>
        <end position="37"/>
    </location>
</feature>
<feature type="transmembrane region" description="Helical" evidence="1">
    <location>
        <begin position="126"/>
        <end position="147"/>
    </location>
</feature>
<organism evidence="2 3">
    <name type="scientific">Caproicibacterium argilliputei</name>
    <dbReference type="NCBI Taxonomy" id="3030016"/>
    <lineage>
        <taxon>Bacteria</taxon>
        <taxon>Bacillati</taxon>
        <taxon>Bacillota</taxon>
        <taxon>Clostridia</taxon>
        <taxon>Eubacteriales</taxon>
        <taxon>Oscillospiraceae</taxon>
        <taxon>Caproicibacterium</taxon>
    </lineage>
</organism>
<evidence type="ECO:0000313" key="2">
    <source>
        <dbReference type="EMBL" id="WOC32296.1"/>
    </source>
</evidence>
<evidence type="ECO:0000256" key="1">
    <source>
        <dbReference type="SAM" id="Phobius"/>
    </source>
</evidence>
<accession>A0AA97H156</accession>
<dbReference type="KEGG" id="carl:PXC00_00075"/>
<sequence length="154" mass="17220">MADAWYDIRKLKVTQRAALGLQIVLLVFLFLPVARVTDSSQLMNSVELGVFYLHHGGILSHIGGVVYCAFSFALPVSIWLVTLLLRSKNRLNYAVSVALCALESISSACFYTMVQHRMNATVALNPLSQIILILEIVNMFVYIHAYLQSWQGTN</sequence>
<keyword evidence="3" id="KW-1185">Reference proteome</keyword>
<dbReference type="AlphaFoldDB" id="A0AA97H156"/>
<reference evidence="2" key="1">
    <citation type="submission" date="2023-09" db="EMBL/GenBank/DDBJ databases">
        <authorList>
            <person name="Zeng C."/>
        </authorList>
    </citation>
    <scope>NUCLEOTIDE SEQUENCE</scope>
    <source>
        <strain evidence="2">ZCY20-5</strain>
    </source>
</reference>
<gene>
    <name evidence="2" type="ORF">PXC00_00075</name>
</gene>
<keyword evidence="1" id="KW-0472">Membrane</keyword>
<keyword evidence="1" id="KW-1133">Transmembrane helix</keyword>
<name>A0AA97H156_9FIRM</name>
<feature type="transmembrane region" description="Helical" evidence="1">
    <location>
        <begin position="93"/>
        <end position="114"/>
    </location>
</feature>
<dbReference type="RefSeq" id="WP_275845892.1">
    <property type="nucleotide sequence ID" value="NZ_CP135996.1"/>
</dbReference>